<dbReference type="InterPro" id="IPR052526">
    <property type="entry name" value="HTH-type_Bedaq_tolerance"/>
</dbReference>
<dbReference type="EMBL" id="JACGWT010000007">
    <property type="protein sequence ID" value="MBA8796191.1"/>
    <property type="molecule type" value="Genomic_DNA"/>
</dbReference>
<keyword evidence="3" id="KW-1185">Reference proteome</keyword>
<dbReference type="InterPro" id="IPR036390">
    <property type="entry name" value="WH_DNA-bd_sf"/>
</dbReference>
<organism evidence="2 3">
    <name type="scientific">Microlunatus kandeliicorticis</name>
    <dbReference type="NCBI Taxonomy" id="1759536"/>
    <lineage>
        <taxon>Bacteria</taxon>
        <taxon>Bacillati</taxon>
        <taxon>Actinomycetota</taxon>
        <taxon>Actinomycetes</taxon>
        <taxon>Propionibacteriales</taxon>
        <taxon>Propionibacteriaceae</taxon>
        <taxon>Microlunatus</taxon>
    </lineage>
</organism>
<dbReference type="InterPro" id="IPR000835">
    <property type="entry name" value="HTH_MarR-typ"/>
</dbReference>
<evidence type="ECO:0000313" key="3">
    <source>
        <dbReference type="Proteomes" id="UP000523079"/>
    </source>
</evidence>
<dbReference type="PANTHER" id="PTHR39515:SF2">
    <property type="entry name" value="HTH-TYPE TRANSCRIPTIONAL REGULATOR RV0880"/>
    <property type="match status" value="1"/>
</dbReference>
<evidence type="ECO:0000313" key="2">
    <source>
        <dbReference type="EMBL" id="MBA8796191.1"/>
    </source>
</evidence>
<dbReference type="GO" id="GO:0003700">
    <property type="term" value="F:DNA-binding transcription factor activity"/>
    <property type="evidence" value="ECO:0007669"/>
    <property type="project" value="InterPro"/>
</dbReference>
<feature type="domain" description="HTH marR-type" evidence="1">
    <location>
        <begin position="1"/>
        <end position="145"/>
    </location>
</feature>
<dbReference type="Proteomes" id="UP000523079">
    <property type="component" value="Unassembled WGS sequence"/>
</dbReference>
<dbReference type="GO" id="GO:0003677">
    <property type="term" value="F:DNA binding"/>
    <property type="evidence" value="ECO:0007669"/>
    <property type="project" value="UniProtKB-KW"/>
</dbReference>
<sequence>MPQTTQLTATECAEQVRITVSRVRRRLRETYDRQQLTPSQISLLSRLEQGGPSSASDLATAERVRPQSVATTLGILLERGLVERRPDPDDGRRQLVSLTAEGRAFVTGARSQGEHWLADGIAETCDPDQIALIAEAMRLLQRVADR</sequence>
<dbReference type="AlphaFoldDB" id="A0A7W3IVT9"/>
<name>A0A7W3IVT9_9ACTN</name>
<evidence type="ECO:0000259" key="1">
    <source>
        <dbReference type="PROSITE" id="PS50995"/>
    </source>
</evidence>
<dbReference type="Pfam" id="PF01047">
    <property type="entry name" value="MarR"/>
    <property type="match status" value="1"/>
</dbReference>
<protein>
    <submittedName>
        <fullName evidence="2">DNA-binding MarR family transcriptional regulator</fullName>
    </submittedName>
</protein>
<reference evidence="2 3" key="1">
    <citation type="submission" date="2020-07" db="EMBL/GenBank/DDBJ databases">
        <title>Sequencing the genomes of 1000 actinobacteria strains.</title>
        <authorList>
            <person name="Klenk H.-P."/>
        </authorList>
    </citation>
    <scope>NUCLEOTIDE SEQUENCE [LARGE SCALE GENOMIC DNA]</scope>
    <source>
        <strain evidence="2 3">DSM 100723</strain>
    </source>
</reference>
<comment type="caution">
    <text evidence="2">The sequence shown here is derived from an EMBL/GenBank/DDBJ whole genome shotgun (WGS) entry which is preliminary data.</text>
</comment>
<dbReference type="PROSITE" id="PS50995">
    <property type="entry name" value="HTH_MARR_2"/>
    <property type="match status" value="1"/>
</dbReference>
<dbReference type="InterPro" id="IPR036388">
    <property type="entry name" value="WH-like_DNA-bd_sf"/>
</dbReference>
<dbReference type="SUPFAM" id="SSF46785">
    <property type="entry name" value="Winged helix' DNA-binding domain"/>
    <property type="match status" value="1"/>
</dbReference>
<dbReference type="SMART" id="SM00347">
    <property type="entry name" value="HTH_MARR"/>
    <property type="match status" value="1"/>
</dbReference>
<dbReference type="Gene3D" id="1.10.10.10">
    <property type="entry name" value="Winged helix-like DNA-binding domain superfamily/Winged helix DNA-binding domain"/>
    <property type="match status" value="1"/>
</dbReference>
<keyword evidence="2" id="KW-0238">DNA-binding</keyword>
<dbReference type="RefSeq" id="WP_220484231.1">
    <property type="nucleotide sequence ID" value="NZ_JACGWT010000007.1"/>
</dbReference>
<proteinExistence type="predicted"/>
<dbReference type="PANTHER" id="PTHR39515">
    <property type="entry name" value="CONSERVED PROTEIN"/>
    <property type="match status" value="1"/>
</dbReference>
<accession>A0A7W3IVT9</accession>
<gene>
    <name evidence="2" type="ORF">FHX74_003844</name>
</gene>